<accession>A0A6G0YIP2</accession>
<dbReference type="EMBL" id="VUJU01003760">
    <property type="protein sequence ID" value="KAF0756776.1"/>
    <property type="molecule type" value="Genomic_DNA"/>
</dbReference>
<proteinExistence type="predicted"/>
<protein>
    <submittedName>
        <fullName evidence="1">Uncharacterized protein</fullName>
    </submittedName>
</protein>
<evidence type="ECO:0000313" key="2">
    <source>
        <dbReference type="Proteomes" id="UP000478052"/>
    </source>
</evidence>
<feature type="non-terminal residue" evidence="1">
    <location>
        <position position="1"/>
    </location>
</feature>
<reference evidence="1 2" key="1">
    <citation type="submission" date="2019-08" db="EMBL/GenBank/DDBJ databases">
        <title>Whole genome of Aphis craccivora.</title>
        <authorList>
            <person name="Voronova N.V."/>
            <person name="Shulinski R.S."/>
            <person name="Bandarenka Y.V."/>
            <person name="Zhorov D.G."/>
            <person name="Warner D."/>
        </authorList>
    </citation>
    <scope>NUCLEOTIDE SEQUENCE [LARGE SCALE GENOMIC DNA]</scope>
    <source>
        <strain evidence="1">180601</strain>
        <tissue evidence="1">Whole Body</tissue>
    </source>
</reference>
<feature type="non-terminal residue" evidence="1">
    <location>
        <position position="233"/>
    </location>
</feature>
<dbReference type="Proteomes" id="UP000478052">
    <property type="component" value="Unassembled WGS sequence"/>
</dbReference>
<comment type="caution">
    <text evidence="1">The sequence shown here is derived from an EMBL/GenBank/DDBJ whole genome shotgun (WGS) entry which is preliminary data.</text>
</comment>
<dbReference type="OrthoDB" id="6615793at2759"/>
<sequence length="233" mass="27072">SSFLLRPIENDVAKIQHLAIGIEGLIEIYAETILLPLMTLVKSEIAVEWICPDIEQMGNCSTVPKITDLLQRISENYEYPDLYYCPFNIVERYSKCMKYFLYSCYAHSSDPDKTLLATYYLPFNEDSKKLCTKGRPYRKEFMEHAACTNAVLKADHLWKNYKQQKTSELGELGMKNMEDMAINEKCQLTDQQLLGYNKHAYSLSMWIKDRKVSPPSAWKYVAIFNFIGQNLIK</sequence>
<organism evidence="1 2">
    <name type="scientific">Aphis craccivora</name>
    <name type="common">Cowpea aphid</name>
    <dbReference type="NCBI Taxonomy" id="307492"/>
    <lineage>
        <taxon>Eukaryota</taxon>
        <taxon>Metazoa</taxon>
        <taxon>Ecdysozoa</taxon>
        <taxon>Arthropoda</taxon>
        <taxon>Hexapoda</taxon>
        <taxon>Insecta</taxon>
        <taxon>Pterygota</taxon>
        <taxon>Neoptera</taxon>
        <taxon>Paraneoptera</taxon>
        <taxon>Hemiptera</taxon>
        <taxon>Sternorrhyncha</taxon>
        <taxon>Aphidomorpha</taxon>
        <taxon>Aphidoidea</taxon>
        <taxon>Aphididae</taxon>
        <taxon>Aphidini</taxon>
        <taxon>Aphis</taxon>
        <taxon>Aphis</taxon>
    </lineage>
</organism>
<keyword evidence="2" id="KW-1185">Reference proteome</keyword>
<dbReference type="AlphaFoldDB" id="A0A6G0YIP2"/>
<gene>
    <name evidence="1" type="ORF">FWK35_00017727</name>
</gene>
<name>A0A6G0YIP2_APHCR</name>
<evidence type="ECO:0000313" key="1">
    <source>
        <dbReference type="EMBL" id="KAF0756776.1"/>
    </source>
</evidence>